<gene>
    <name evidence="1" type="ORF">HAX54_016356</name>
</gene>
<feature type="non-terminal residue" evidence="1">
    <location>
        <position position="1"/>
    </location>
</feature>
<comment type="caution">
    <text evidence="1">The sequence shown here is derived from an EMBL/GenBank/DDBJ whole genome shotgun (WGS) entry which is preliminary data.</text>
</comment>
<name>A0ABS8UL05_DATST</name>
<evidence type="ECO:0000313" key="1">
    <source>
        <dbReference type="EMBL" id="MCD9558769.1"/>
    </source>
</evidence>
<dbReference type="Proteomes" id="UP000823775">
    <property type="component" value="Unassembled WGS sequence"/>
</dbReference>
<evidence type="ECO:0000313" key="2">
    <source>
        <dbReference type="Proteomes" id="UP000823775"/>
    </source>
</evidence>
<proteinExistence type="predicted"/>
<accession>A0ABS8UL05</accession>
<sequence length="71" mass="7763">DPLWRSGSRYSGSDGSSLVRYGDTPTVSTVSLQRKFYYCSGPPKLVAPQIQSTFITSLHNTSSIHSLALLE</sequence>
<protein>
    <submittedName>
        <fullName evidence="1">Uncharacterized protein</fullName>
    </submittedName>
</protein>
<dbReference type="EMBL" id="JACEIK010002059">
    <property type="protein sequence ID" value="MCD9558769.1"/>
    <property type="molecule type" value="Genomic_DNA"/>
</dbReference>
<keyword evidence="2" id="KW-1185">Reference proteome</keyword>
<reference evidence="1 2" key="1">
    <citation type="journal article" date="2021" name="BMC Genomics">
        <title>Datura genome reveals duplications of psychoactive alkaloid biosynthetic genes and high mutation rate following tissue culture.</title>
        <authorList>
            <person name="Rajewski A."/>
            <person name="Carter-House D."/>
            <person name="Stajich J."/>
            <person name="Litt A."/>
        </authorList>
    </citation>
    <scope>NUCLEOTIDE SEQUENCE [LARGE SCALE GENOMIC DNA]</scope>
    <source>
        <strain evidence="1">AR-01</strain>
    </source>
</reference>
<organism evidence="1 2">
    <name type="scientific">Datura stramonium</name>
    <name type="common">Jimsonweed</name>
    <name type="synonym">Common thornapple</name>
    <dbReference type="NCBI Taxonomy" id="4076"/>
    <lineage>
        <taxon>Eukaryota</taxon>
        <taxon>Viridiplantae</taxon>
        <taxon>Streptophyta</taxon>
        <taxon>Embryophyta</taxon>
        <taxon>Tracheophyta</taxon>
        <taxon>Spermatophyta</taxon>
        <taxon>Magnoliopsida</taxon>
        <taxon>eudicotyledons</taxon>
        <taxon>Gunneridae</taxon>
        <taxon>Pentapetalae</taxon>
        <taxon>asterids</taxon>
        <taxon>lamiids</taxon>
        <taxon>Solanales</taxon>
        <taxon>Solanaceae</taxon>
        <taxon>Solanoideae</taxon>
        <taxon>Datureae</taxon>
        <taxon>Datura</taxon>
    </lineage>
</organism>